<evidence type="ECO:0000256" key="6">
    <source>
        <dbReference type="ARBA" id="ARBA00023242"/>
    </source>
</evidence>
<dbReference type="GO" id="GO:0007179">
    <property type="term" value="P:transforming growth factor beta receptor signaling pathway"/>
    <property type="evidence" value="ECO:0007669"/>
    <property type="project" value="TreeGrafter"/>
</dbReference>
<organism evidence="9 10">
    <name type="scientific">Podarcis lilfordi</name>
    <name type="common">Lilford's wall lizard</name>
    <dbReference type="NCBI Taxonomy" id="74358"/>
    <lineage>
        <taxon>Eukaryota</taxon>
        <taxon>Metazoa</taxon>
        <taxon>Chordata</taxon>
        <taxon>Craniata</taxon>
        <taxon>Vertebrata</taxon>
        <taxon>Euteleostomi</taxon>
        <taxon>Lepidosauria</taxon>
        <taxon>Squamata</taxon>
        <taxon>Bifurcata</taxon>
        <taxon>Unidentata</taxon>
        <taxon>Episquamata</taxon>
        <taxon>Laterata</taxon>
        <taxon>Lacertibaenia</taxon>
        <taxon>Lacertidae</taxon>
        <taxon>Podarcis</taxon>
    </lineage>
</organism>
<evidence type="ECO:0000256" key="3">
    <source>
        <dbReference type="ARBA" id="ARBA00023125"/>
    </source>
</evidence>
<evidence type="ECO:0000256" key="4">
    <source>
        <dbReference type="ARBA" id="ARBA00023159"/>
    </source>
</evidence>
<keyword evidence="2" id="KW-0805">Transcription regulation</keyword>
<dbReference type="PROSITE" id="PS00658">
    <property type="entry name" value="FORK_HEAD_2"/>
    <property type="match status" value="1"/>
</dbReference>
<evidence type="ECO:0000259" key="8">
    <source>
        <dbReference type="SMART" id="SM00339"/>
    </source>
</evidence>
<dbReference type="EMBL" id="OX395132">
    <property type="protein sequence ID" value="CAI5778816.1"/>
    <property type="molecule type" value="Genomic_DNA"/>
</dbReference>
<keyword evidence="6" id="KW-0539">Nucleus</keyword>
<evidence type="ECO:0000313" key="9">
    <source>
        <dbReference type="EMBL" id="CAI5778816.1"/>
    </source>
</evidence>
<evidence type="ECO:0000256" key="5">
    <source>
        <dbReference type="ARBA" id="ARBA00023163"/>
    </source>
</evidence>
<feature type="region of interest" description="Disordered" evidence="7">
    <location>
        <begin position="271"/>
        <end position="337"/>
    </location>
</feature>
<dbReference type="GO" id="GO:0032444">
    <property type="term" value="C:activin responsive factor complex"/>
    <property type="evidence" value="ECO:0007669"/>
    <property type="project" value="TreeGrafter"/>
</dbReference>
<dbReference type="InterPro" id="IPR047511">
    <property type="entry name" value="FH_FOXH1"/>
</dbReference>
<dbReference type="Gene3D" id="1.10.10.10">
    <property type="entry name" value="Winged helix-like DNA-binding domain superfamily/Winged helix DNA-binding domain"/>
    <property type="match status" value="1"/>
</dbReference>
<dbReference type="CDD" id="cd20022">
    <property type="entry name" value="FH_FOXH"/>
    <property type="match status" value="1"/>
</dbReference>
<dbReference type="PANTHER" id="PTHR47316">
    <property type="entry name" value="FORKHEAD BOX PROTEIN H1"/>
    <property type="match status" value="1"/>
</dbReference>
<dbReference type="SMART" id="SM00339">
    <property type="entry name" value="FH"/>
    <property type="match status" value="1"/>
</dbReference>
<gene>
    <name evidence="9" type="ORF">PODLI_1B004456</name>
</gene>
<dbReference type="InterPro" id="IPR001766">
    <property type="entry name" value="Fork_head_dom"/>
</dbReference>
<evidence type="ECO:0000313" key="10">
    <source>
        <dbReference type="Proteomes" id="UP001178461"/>
    </source>
</evidence>
<keyword evidence="10" id="KW-1185">Reference proteome</keyword>
<name>A0AA35KJV5_9SAUR</name>
<feature type="region of interest" description="Disordered" evidence="7">
    <location>
        <begin position="179"/>
        <end position="208"/>
    </location>
</feature>
<dbReference type="GO" id="GO:0000976">
    <property type="term" value="F:transcription cis-regulatory region binding"/>
    <property type="evidence" value="ECO:0007669"/>
    <property type="project" value="TreeGrafter"/>
</dbReference>
<feature type="domain" description="Fork-head" evidence="8">
    <location>
        <begin position="59"/>
        <end position="149"/>
    </location>
</feature>
<evidence type="ECO:0000256" key="7">
    <source>
        <dbReference type="SAM" id="MobiDB-lite"/>
    </source>
</evidence>
<keyword evidence="4" id="KW-0010">Activator</keyword>
<dbReference type="AlphaFoldDB" id="A0AA35KJV5"/>
<evidence type="ECO:0000256" key="1">
    <source>
        <dbReference type="ARBA" id="ARBA00004123"/>
    </source>
</evidence>
<feature type="compositionally biased region" description="Basic residues" evidence="7">
    <location>
        <begin position="295"/>
        <end position="310"/>
    </location>
</feature>
<keyword evidence="5" id="KW-0804">Transcription</keyword>
<dbReference type="InterPro" id="IPR052327">
    <property type="entry name" value="Activin_resp_transcr_regulator"/>
</dbReference>
<proteinExistence type="predicted"/>
<feature type="region of interest" description="Disordered" evidence="7">
    <location>
        <begin position="1"/>
        <end position="61"/>
    </location>
</feature>
<protein>
    <submittedName>
        <fullName evidence="9">Box H1</fullName>
    </submittedName>
</protein>
<dbReference type="GO" id="GO:0046332">
    <property type="term" value="F:SMAD binding"/>
    <property type="evidence" value="ECO:0007669"/>
    <property type="project" value="UniProtKB-ARBA"/>
</dbReference>
<sequence length="461" mass="49840">MSATSSPHQNPENGTLDQDPTLGKEALGSAEEPGGRQGEGPAKEAGRKAKRKKKNYHRHPKPPYTYLAMIALAIQSSPSRKLKLSQIIQEISTLFPFFKEGYQGWKDSIRHNLSSNDCFYKVLKDPSKPKAKGNFWTVDVNRIPPEALKLQNTPISRQEERAFAADLAPYVYHGWPLNGRPPAPENMPTSEDTRTFPAGEGAPQNSPISIDTLLSDFQDVGLSGKPRAAPELPHSPSAALDAWGSVPIYQVCTGHPVLPWRPPSRLPALRSFSSSSSLSSLGSLSPDGRQAGWPRPKKGHAPHSLAKRPRVLQDPESSSSDSDDASRAGGPHLQQLPTSYTKCVAPNVVAPPSYPPPFSAFAAVPGLPIYNPLPFTSPPGYWELLPRPPAPLARPSGLLLDLDQAMPPNKTVFDAWMTQPADIIFPVAGMAGPFLRSTVVAPYPPGQQPGDALLSPDHLPL</sequence>
<reference evidence="9" key="1">
    <citation type="submission" date="2022-12" db="EMBL/GenBank/DDBJ databases">
        <authorList>
            <person name="Alioto T."/>
            <person name="Alioto T."/>
            <person name="Gomez Garrido J."/>
        </authorList>
    </citation>
    <scope>NUCLEOTIDE SEQUENCE</scope>
</reference>
<feature type="compositionally biased region" description="Polar residues" evidence="7">
    <location>
        <begin position="1"/>
        <end position="18"/>
    </location>
</feature>
<dbReference type="PANTHER" id="PTHR47316:SF1">
    <property type="entry name" value="FORKHEAD BOX PROTEIN H1"/>
    <property type="match status" value="1"/>
</dbReference>
<dbReference type="InterPro" id="IPR036390">
    <property type="entry name" value="WH_DNA-bd_sf"/>
</dbReference>
<feature type="compositionally biased region" description="Low complexity" evidence="7">
    <location>
        <begin position="271"/>
        <end position="286"/>
    </location>
</feature>
<dbReference type="SUPFAM" id="SSF46785">
    <property type="entry name" value="Winged helix' DNA-binding domain"/>
    <property type="match status" value="1"/>
</dbReference>
<comment type="subcellular location">
    <subcellularLocation>
        <location evidence="1">Nucleus</location>
    </subcellularLocation>
</comment>
<evidence type="ECO:0000256" key="2">
    <source>
        <dbReference type="ARBA" id="ARBA00023015"/>
    </source>
</evidence>
<dbReference type="Proteomes" id="UP001178461">
    <property type="component" value="Chromosome 7"/>
</dbReference>
<keyword evidence="3" id="KW-0238">DNA-binding</keyword>
<dbReference type="GO" id="GO:0001228">
    <property type="term" value="F:DNA-binding transcription activator activity, RNA polymerase II-specific"/>
    <property type="evidence" value="ECO:0007669"/>
    <property type="project" value="TreeGrafter"/>
</dbReference>
<feature type="compositionally biased region" description="Basic residues" evidence="7">
    <location>
        <begin position="48"/>
        <end position="61"/>
    </location>
</feature>
<dbReference type="Pfam" id="PF00250">
    <property type="entry name" value="Forkhead"/>
    <property type="match status" value="1"/>
</dbReference>
<dbReference type="FunFam" id="1.10.10.10:FF:000278">
    <property type="entry name" value="Forkhead box protein H1"/>
    <property type="match status" value="1"/>
</dbReference>
<dbReference type="InterPro" id="IPR030456">
    <property type="entry name" value="TF_fork_head_CS_2"/>
</dbReference>
<accession>A0AA35KJV5</accession>
<dbReference type="PRINTS" id="PR00053">
    <property type="entry name" value="FORKHEAD"/>
</dbReference>
<dbReference type="InterPro" id="IPR036388">
    <property type="entry name" value="WH-like_DNA-bd_sf"/>
</dbReference>